<sequence>MKGITLIKAISTSVAGLLAFSVSAPAQAPELALLEGLQKGQWTLKARGSTKPGKKVCLGDPGILLQIQHSQTNCSRYVIQDTPNSVRVSYKCGSSDHGVTTIKRESSSLVQIQSQGIENNAPFSFSVEGRRTGSC</sequence>
<accession>A0ABP3K207</accession>
<evidence type="ECO:0000313" key="3">
    <source>
        <dbReference type="Proteomes" id="UP001500713"/>
    </source>
</evidence>
<name>A0ABP3K207_9SPHN</name>
<reference evidence="3" key="1">
    <citation type="journal article" date="2019" name="Int. J. Syst. Evol. Microbiol.">
        <title>The Global Catalogue of Microorganisms (GCM) 10K type strain sequencing project: providing services to taxonomists for standard genome sequencing and annotation.</title>
        <authorList>
            <consortium name="The Broad Institute Genomics Platform"/>
            <consortium name="The Broad Institute Genome Sequencing Center for Infectious Disease"/>
            <person name="Wu L."/>
            <person name="Ma J."/>
        </authorList>
    </citation>
    <scope>NUCLEOTIDE SEQUENCE [LARGE SCALE GENOMIC DNA]</scope>
    <source>
        <strain evidence="3">JCM 14162</strain>
    </source>
</reference>
<dbReference type="EMBL" id="BAAAEM010000002">
    <property type="protein sequence ID" value="GAA0469673.1"/>
    <property type="molecule type" value="Genomic_DNA"/>
</dbReference>
<gene>
    <name evidence="2" type="ORF">GCM10009096_08250</name>
</gene>
<evidence type="ECO:0008006" key="4">
    <source>
        <dbReference type="Google" id="ProtNLM"/>
    </source>
</evidence>
<proteinExistence type="predicted"/>
<organism evidence="2 3">
    <name type="scientific">Parasphingorhabdus litoris</name>
    <dbReference type="NCBI Taxonomy" id="394733"/>
    <lineage>
        <taxon>Bacteria</taxon>
        <taxon>Pseudomonadati</taxon>
        <taxon>Pseudomonadota</taxon>
        <taxon>Alphaproteobacteria</taxon>
        <taxon>Sphingomonadales</taxon>
        <taxon>Sphingomonadaceae</taxon>
        <taxon>Parasphingorhabdus</taxon>
    </lineage>
</organism>
<evidence type="ECO:0000256" key="1">
    <source>
        <dbReference type="SAM" id="SignalP"/>
    </source>
</evidence>
<feature type="chain" id="PRO_5046728712" description="DUF3617 family protein" evidence="1">
    <location>
        <begin position="29"/>
        <end position="135"/>
    </location>
</feature>
<keyword evidence="1" id="KW-0732">Signal</keyword>
<feature type="signal peptide" evidence="1">
    <location>
        <begin position="1"/>
        <end position="28"/>
    </location>
</feature>
<dbReference type="RefSeq" id="WP_229956599.1">
    <property type="nucleotide sequence ID" value="NZ_BAAAEM010000002.1"/>
</dbReference>
<protein>
    <recommendedName>
        <fullName evidence="4">DUF3617 family protein</fullName>
    </recommendedName>
</protein>
<keyword evidence="3" id="KW-1185">Reference proteome</keyword>
<dbReference type="Proteomes" id="UP001500713">
    <property type="component" value="Unassembled WGS sequence"/>
</dbReference>
<evidence type="ECO:0000313" key="2">
    <source>
        <dbReference type="EMBL" id="GAA0469673.1"/>
    </source>
</evidence>
<comment type="caution">
    <text evidence="2">The sequence shown here is derived from an EMBL/GenBank/DDBJ whole genome shotgun (WGS) entry which is preliminary data.</text>
</comment>